<evidence type="ECO:0000313" key="10">
    <source>
        <dbReference type="Proteomes" id="UP001595604"/>
    </source>
</evidence>
<dbReference type="InterPro" id="IPR004838">
    <property type="entry name" value="NHTrfase_class1_PyrdxlP-BS"/>
</dbReference>
<protein>
    <recommendedName>
        <fullName evidence="7">Aminotransferase</fullName>
        <ecNumber evidence="7">2.6.1.-</ecNumber>
    </recommendedName>
</protein>
<comment type="catalytic activity">
    <reaction evidence="6">
        <text>L-aspartate + 2-oxoglutarate = oxaloacetate + L-glutamate</text>
        <dbReference type="Rhea" id="RHEA:21824"/>
        <dbReference type="ChEBI" id="CHEBI:16452"/>
        <dbReference type="ChEBI" id="CHEBI:16810"/>
        <dbReference type="ChEBI" id="CHEBI:29985"/>
        <dbReference type="ChEBI" id="CHEBI:29991"/>
        <dbReference type="EC" id="2.6.1.1"/>
    </reaction>
</comment>
<dbReference type="EC" id="2.6.1.-" evidence="7"/>
<evidence type="ECO:0000313" key="9">
    <source>
        <dbReference type="EMBL" id="MFC3175340.1"/>
    </source>
</evidence>
<dbReference type="RefSeq" id="WP_379510719.1">
    <property type="nucleotide sequence ID" value="NZ_JBHRTQ010000013.1"/>
</dbReference>
<proteinExistence type="inferred from homology"/>
<evidence type="ECO:0000256" key="3">
    <source>
        <dbReference type="ARBA" id="ARBA00022576"/>
    </source>
</evidence>
<dbReference type="CDD" id="cd00609">
    <property type="entry name" value="AAT_like"/>
    <property type="match status" value="1"/>
</dbReference>
<accession>A0ABV7IRM7</accession>
<dbReference type="InterPro" id="IPR004839">
    <property type="entry name" value="Aminotransferase_I/II_large"/>
</dbReference>
<comment type="caution">
    <text evidence="9">The sequence shown here is derived from an EMBL/GenBank/DDBJ whole genome shotgun (WGS) entry which is preliminary data.</text>
</comment>
<evidence type="ECO:0000256" key="2">
    <source>
        <dbReference type="ARBA" id="ARBA00007441"/>
    </source>
</evidence>
<comment type="cofactor">
    <cofactor evidence="1 7">
        <name>pyridoxal 5'-phosphate</name>
        <dbReference type="ChEBI" id="CHEBI:597326"/>
    </cofactor>
</comment>
<keyword evidence="5" id="KW-0663">Pyridoxal phosphate</keyword>
<keyword evidence="4 7" id="KW-0808">Transferase</keyword>
<dbReference type="Gene3D" id="3.40.640.10">
    <property type="entry name" value="Type I PLP-dependent aspartate aminotransferase-like (Major domain)"/>
    <property type="match status" value="1"/>
</dbReference>
<gene>
    <name evidence="9" type="ORF">ACFOD9_13855</name>
</gene>
<dbReference type="InterPro" id="IPR050596">
    <property type="entry name" value="AspAT/PAT-like"/>
</dbReference>
<evidence type="ECO:0000256" key="5">
    <source>
        <dbReference type="ARBA" id="ARBA00022898"/>
    </source>
</evidence>
<comment type="similarity">
    <text evidence="2 7">Belongs to the class-I pyridoxal-phosphate-dependent aminotransferase family.</text>
</comment>
<evidence type="ECO:0000256" key="7">
    <source>
        <dbReference type="RuleBase" id="RU000481"/>
    </source>
</evidence>
<feature type="domain" description="Aminotransferase class I/classII large" evidence="8">
    <location>
        <begin position="57"/>
        <end position="368"/>
    </location>
</feature>
<reference evidence="10" key="1">
    <citation type="journal article" date="2019" name="Int. J. Syst. Evol. Microbiol.">
        <title>The Global Catalogue of Microorganisms (GCM) 10K type strain sequencing project: providing services to taxonomists for standard genome sequencing and annotation.</title>
        <authorList>
            <consortium name="The Broad Institute Genomics Platform"/>
            <consortium name="The Broad Institute Genome Sequencing Center for Infectious Disease"/>
            <person name="Wu L."/>
            <person name="Ma J."/>
        </authorList>
    </citation>
    <scope>NUCLEOTIDE SEQUENCE [LARGE SCALE GENOMIC DNA]</scope>
    <source>
        <strain evidence="10">KCTC 42984</strain>
    </source>
</reference>
<dbReference type="Pfam" id="PF00155">
    <property type="entry name" value="Aminotran_1_2"/>
    <property type="match status" value="1"/>
</dbReference>
<dbReference type="Proteomes" id="UP001595604">
    <property type="component" value="Unassembled WGS sequence"/>
</dbReference>
<name>A0ABV7IRM7_9SPHN</name>
<dbReference type="PROSITE" id="PS00105">
    <property type="entry name" value="AA_TRANSFER_CLASS_1"/>
    <property type="match status" value="1"/>
</dbReference>
<dbReference type="InterPro" id="IPR015421">
    <property type="entry name" value="PyrdxlP-dep_Trfase_major"/>
</dbReference>
<keyword evidence="3 7" id="KW-0032">Aminotransferase</keyword>
<dbReference type="InterPro" id="IPR015424">
    <property type="entry name" value="PyrdxlP-dep_Trfase"/>
</dbReference>
<dbReference type="GO" id="GO:0008483">
    <property type="term" value="F:transaminase activity"/>
    <property type="evidence" value="ECO:0007669"/>
    <property type="project" value="UniProtKB-KW"/>
</dbReference>
<sequence length="385" mass="41295">MKIARVQPFEAIAISRLAHELAEAGLDVIHMEFGQPSTSAPAAAIAEAHRVLDAEAMGYWESNPLKARIARLYADRHGVTVDREQVILTCGASPAFVLALSCLFAPGARVALARPGYVAYRNTLSALYLEPVELPCGEAERYQVTAAALAALDPAPEGLIVATPANPTGTIIPPDELAAIARVCRARGIRIVSDEIYHGLSFGAPAASMLEHEPTAFIVNSFSKYYSMPGWRLGWAVVPPDAIDAARARMGNLFLTPPVIAQRAGLVAFDCDSELEGHRATYARNRQLMLDALPALGLSHVAPPDGAFYLYADIGHLTADSVAFCTALLRDTGVCTAPGVDFDPVDGTRFIRFSFAVSTPEVRAAIARMTPWFARRQAEARGTRA</sequence>
<dbReference type="SUPFAM" id="SSF53383">
    <property type="entry name" value="PLP-dependent transferases"/>
    <property type="match status" value="1"/>
</dbReference>
<evidence type="ECO:0000259" key="8">
    <source>
        <dbReference type="Pfam" id="PF00155"/>
    </source>
</evidence>
<evidence type="ECO:0000256" key="1">
    <source>
        <dbReference type="ARBA" id="ARBA00001933"/>
    </source>
</evidence>
<evidence type="ECO:0000256" key="6">
    <source>
        <dbReference type="ARBA" id="ARBA00049185"/>
    </source>
</evidence>
<organism evidence="9 10">
    <name type="scientific">Novosphingobium bradum</name>
    <dbReference type="NCBI Taxonomy" id="1737444"/>
    <lineage>
        <taxon>Bacteria</taxon>
        <taxon>Pseudomonadati</taxon>
        <taxon>Pseudomonadota</taxon>
        <taxon>Alphaproteobacteria</taxon>
        <taxon>Sphingomonadales</taxon>
        <taxon>Sphingomonadaceae</taxon>
        <taxon>Novosphingobium</taxon>
    </lineage>
</organism>
<evidence type="ECO:0000256" key="4">
    <source>
        <dbReference type="ARBA" id="ARBA00022679"/>
    </source>
</evidence>
<dbReference type="PANTHER" id="PTHR46383:SF2">
    <property type="entry name" value="AMINOTRANSFERASE"/>
    <property type="match status" value="1"/>
</dbReference>
<dbReference type="PANTHER" id="PTHR46383">
    <property type="entry name" value="ASPARTATE AMINOTRANSFERASE"/>
    <property type="match status" value="1"/>
</dbReference>
<dbReference type="EMBL" id="JBHRTQ010000013">
    <property type="protein sequence ID" value="MFC3175340.1"/>
    <property type="molecule type" value="Genomic_DNA"/>
</dbReference>
<keyword evidence="10" id="KW-1185">Reference proteome</keyword>